<dbReference type="SUPFAM" id="SSF56322">
    <property type="entry name" value="ADC synthase"/>
    <property type="match status" value="1"/>
</dbReference>
<accession>A0ABP3DH39</accession>
<organism evidence="3 4">
    <name type="scientific">Castellaniella daejeonensis</name>
    <dbReference type="NCBI Taxonomy" id="659013"/>
    <lineage>
        <taxon>Bacteria</taxon>
        <taxon>Pseudomonadati</taxon>
        <taxon>Pseudomonadota</taxon>
        <taxon>Betaproteobacteria</taxon>
        <taxon>Burkholderiales</taxon>
        <taxon>Alcaligenaceae</taxon>
        <taxon>Castellaniella</taxon>
    </lineage>
</organism>
<protein>
    <submittedName>
        <fullName evidence="3">Aminodeoxychorismate synthase component I</fullName>
    </submittedName>
</protein>
<sequence>MTCLFEDRLAGRSLRLLDPVGRIAVHRRDALPAAWDSIEAARRAGHWVALLLDYELGEWLEPETAHPVGAAHDALPRLTALIHARAEWKDCAGPAGTGSAGGLADAHGQPWRPNPRPGVSRERHAQAIEAVRAGIARGDYYQINYTLPLQLDWPPGLDPAQAYAYLAERHPVAHAACVRDGGRWVLSLSPELFVARDGSRLRVRPMKGTAPRHADPAWDRQAAEALQRSAKNRAENLMIVDLLRNDLGRIAVPGSVRVPALFSLEAYPSVWTLTSTVEAEAPDVPLDKVLHALFPCGSVTGAPKIAAMRAIRDLEARRRGIYCGSVGWLAPDGDFSLNVAIRTIELRDGQAGFGVGGGIVYDSQAAEEWEECLWKARILNPD</sequence>
<dbReference type="Pfam" id="PF00425">
    <property type="entry name" value="Chorismate_bind"/>
    <property type="match status" value="1"/>
</dbReference>
<dbReference type="InterPro" id="IPR015890">
    <property type="entry name" value="Chorismate_C"/>
</dbReference>
<evidence type="ECO:0000313" key="3">
    <source>
        <dbReference type="EMBL" id="GAA0229569.1"/>
    </source>
</evidence>
<dbReference type="NCBIfam" id="NF005698">
    <property type="entry name" value="PRK07508.1"/>
    <property type="match status" value="1"/>
</dbReference>
<dbReference type="NCBIfam" id="TIGR00553">
    <property type="entry name" value="pabB"/>
    <property type="match status" value="1"/>
</dbReference>
<dbReference type="PANTHER" id="PTHR11236:SF50">
    <property type="entry name" value="AMINODEOXYCHORISMATE SYNTHASE COMPONENT 1"/>
    <property type="match status" value="1"/>
</dbReference>
<feature type="domain" description="Chorismate-utilising enzyme C-terminal" evidence="2">
    <location>
        <begin position="121"/>
        <end position="375"/>
    </location>
</feature>
<proteinExistence type="predicted"/>
<reference evidence="4" key="1">
    <citation type="journal article" date="2019" name="Int. J. Syst. Evol. Microbiol.">
        <title>The Global Catalogue of Microorganisms (GCM) 10K type strain sequencing project: providing services to taxonomists for standard genome sequencing and annotation.</title>
        <authorList>
            <consortium name="The Broad Institute Genomics Platform"/>
            <consortium name="The Broad Institute Genome Sequencing Center for Infectious Disease"/>
            <person name="Wu L."/>
            <person name="Ma J."/>
        </authorList>
    </citation>
    <scope>NUCLEOTIDE SEQUENCE [LARGE SCALE GENOMIC DNA]</scope>
    <source>
        <strain evidence="4">JCM 16240</strain>
    </source>
</reference>
<dbReference type="InterPro" id="IPR005801">
    <property type="entry name" value="ADC_synthase"/>
</dbReference>
<evidence type="ECO:0000259" key="2">
    <source>
        <dbReference type="Pfam" id="PF00425"/>
    </source>
</evidence>
<name>A0ABP3DH39_9BURK</name>
<dbReference type="InterPro" id="IPR005802">
    <property type="entry name" value="ADC_synth_comp_1"/>
</dbReference>
<feature type="region of interest" description="Disordered" evidence="1">
    <location>
        <begin position="97"/>
        <end position="121"/>
    </location>
</feature>
<dbReference type="Proteomes" id="UP001501176">
    <property type="component" value="Unassembled WGS sequence"/>
</dbReference>
<dbReference type="RefSeq" id="WP_343821083.1">
    <property type="nucleotide sequence ID" value="NZ_BAAAFN010000014.1"/>
</dbReference>
<dbReference type="PRINTS" id="PR00095">
    <property type="entry name" value="ANTSNTHASEI"/>
</dbReference>
<dbReference type="InterPro" id="IPR019999">
    <property type="entry name" value="Anth_synth_I-like"/>
</dbReference>
<gene>
    <name evidence="3" type="ORF">GCM10009125_18180</name>
</gene>
<dbReference type="PANTHER" id="PTHR11236">
    <property type="entry name" value="AMINOBENZOATE/ANTHRANILATE SYNTHASE"/>
    <property type="match status" value="1"/>
</dbReference>
<dbReference type="Gene3D" id="3.60.120.10">
    <property type="entry name" value="Anthranilate synthase"/>
    <property type="match status" value="1"/>
</dbReference>
<evidence type="ECO:0000256" key="1">
    <source>
        <dbReference type="SAM" id="MobiDB-lite"/>
    </source>
</evidence>
<dbReference type="EMBL" id="BAAAFN010000014">
    <property type="protein sequence ID" value="GAA0229569.1"/>
    <property type="molecule type" value="Genomic_DNA"/>
</dbReference>
<keyword evidence="4" id="KW-1185">Reference proteome</keyword>
<comment type="caution">
    <text evidence="3">The sequence shown here is derived from an EMBL/GenBank/DDBJ whole genome shotgun (WGS) entry which is preliminary data.</text>
</comment>
<evidence type="ECO:0000313" key="4">
    <source>
        <dbReference type="Proteomes" id="UP001501176"/>
    </source>
</evidence>